<dbReference type="InterPro" id="IPR036249">
    <property type="entry name" value="Thioredoxin-like_sf"/>
</dbReference>
<keyword evidence="8" id="KW-1185">Reference proteome</keyword>
<reference evidence="8" key="1">
    <citation type="submission" date="2019-03" db="EMBL/GenBank/DDBJ databases">
        <title>Aquabacterium pictum sp.nov., the first bacteriochlorophyll a-containing freshwater bacterium in the genus Aquabacterium of the class Betaproteobacteria.</title>
        <authorList>
            <person name="Hirose S."/>
            <person name="Tank M."/>
            <person name="Hara E."/>
            <person name="Tamaki H."/>
            <person name="Takaichi S."/>
            <person name="Haruta S."/>
            <person name="Hanada S."/>
        </authorList>
    </citation>
    <scope>NUCLEOTIDE SEQUENCE [LARGE SCALE GENOMIC DNA]</scope>
    <source>
        <strain evidence="8">W35</strain>
    </source>
</reference>
<dbReference type="PROSITE" id="PS51355">
    <property type="entry name" value="GLUTATHIONE_PEROXID_3"/>
    <property type="match status" value="1"/>
</dbReference>
<feature type="active site" evidence="4">
    <location>
        <position position="69"/>
    </location>
</feature>
<comment type="similarity">
    <text evidence="1 5">Belongs to the glutathione peroxidase family.</text>
</comment>
<feature type="chain" id="PRO_5019860391" description="Glutathione peroxidase" evidence="6">
    <location>
        <begin position="22"/>
        <end position="195"/>
    </location>
</feature>
<evidence type="ECO:0000256" key="3">
    <source>
        <dbReference type="ARBA" id="ARBA00023002"/>
    </source>
</evidence>
<evidence type="ECO:0000256" key="1">
    <source>
        <dbReference type="ARBA" id="ARBA00006926"/>
    </source>
</evidence>
<evidence type="ECO:0000313" key="8">
    <source>
        <dbReference type="Proteomes" id="UP000301751"/>
    </source>
</evidence>
<name>A0A480AWP6_9BURK</name>
<dbReference type="SUPFAM" id="SSF52833">
    <property type="entry name" value="Thioredoxin-like"/>
    <property type="match status" value="1"/>
</dbReference>
<sequence>MRHALIVPLLLAALLPTGAHAQAAHPAIPAAACPAMLQQTQPRLQDEKPVHLCSYAGKVLLVVNTASFCGFTGQYKSLEALHATYGPRGLVVLGFPSNDFGQQEPGSAKEIADFCENTFGVKFPMFAKSSVAPGPGRTVNPLFVALAQRSGATPKWNFHKYLVSRQGDVVISHASAVDPKDPAFVKDLEKLLKTK</sequence>
<dbReference type="GO" id="GO:0034599">
    <property type="term" value="P:cellular response to oxidative stress"/>
    <property type="evidence" value="ECO:0007669"/>
    <property type="project" value="TreeGrafter"/>
</dbReference>
<dbReference type="AlphaFoldDB" id="A0A480AWP6"/>
<dbReference type="PROSITE" id="PS00460">
    <property type="entry name" value="GLUTATHIONE_PEROXID_1"/>
    <property type="match status" value="1"/>
</dbReference>
<dbReference type="Proteomes" id="UP000301751">
    <property type="component" value="Unassembled WGS sequence"/>
</dbReference>
<dbReference type="OrthoDB" id="9785502at2"/>
<dbReference type="GO" id="GO:0004601">
    <property type="term" value="F:peroxidase activity"/>
    <property type="evidence" value="ECO:0007669"/>
    <property type="project" value="UniProtKB-KW"/>
</dbReference>
<dbReference type="EMBL" id="BJCL01000020">
    <property type="protein sequence ID" value="GCL65811.1"/>
    <property type="molecule type" value="Genomic_DNA"/>
</dbReference>
<dbReference type="CDD" id="cd00340">
    <property type="entry name" value="GSH_Peroxidase"/>
    <property type="match status" value="1"/>
</dbReference>
<evidence type="ECO:0000256" key="2">
    <source>
        <dbReference type="ARBA" id="ARBA00022559"/>
    </source>
</evidence>
<keyword evidence="3 5" id="KW-0560">Oxidoreductase</keyword>
<dbReference type="PIRSF" id="PIRSF000303">
    <property type="entry name" value="Glutathion_perox"/>
    <property type="match status" value="1"/>
</dbReference>
<evidence type="ECO:0000313" key="7">
    <source>
        <dbReference type="EMBL" id="GCL65811.1"/>
    </source>
</evidence>
<comment type="caution">
    <text evidence="7">The sequence shown here is derived from an EMBL/GenBank/DDBJ whole genome shotgun (WGS) entry which is preliminary data.</text>
</comment>
<evidence type="ECO:0000256" key="4">
    <source>
        <dbReference type="PIRSR" id="PIRSR000303-1"/>
    </source>
</evidence>
<gene>
    <name evidence="7" type="primary">btuE</name>
    <name evidence="7" type="ORF">AQPW35_48920</name>
</gene>
<keyword evidence="2 5" id="KW-0575">Peroxidase</keyword>
<dbReference type="PANTHER" id="PTHR11592:SF78">
    <property type="entry name" value="GLUTATHIONE PEROXIDASE"/>
    <property type="match status" value="1"/>
</dbReference>
<dbReference type="InterPro" id="IPR029759">
    <property type="entry name" value="GPX_AS"/>
</dbReference>
<dbReference type="InterPro" id="IPR000889">
    <property type="entry name" value="Glutathione_peroxidase"/>
</dbReference>
<dbReference type="Pfam" id="PF00255">
    <property type="entry name" value="GSHPx"/>
    <property type="match status" value="1"/>
</dbReference>
<accession>A0A480AWP6</accession>
<protein>
    <recommendedName>
        <fullName evidence="5">Glutathione peroxidase</fullName>
    </recommendedName>
</protein>
<feature type="signal peptide" evidence="6">
    <location>
        <begin position="1"/>
        <end position="21"/>
    </location>
</feature>
<evidence type="ECO:0000256" key="6">
    <source>
        <dbReference type="SAM" id="SignalP"/>
    </source>
</evidence>
<dbReference type="PANTHER" id="PTHR11592">
    <property type="entry name" value="GLUTATHIONE PEROXIDASE"/>
    <property type="match status" value="1"/>
</dbReference>
<proteinExistence type="inferred from homology"/>
<dbReference type="Gene3D" id="3.40.30.10">
    <property type="entry name" value="Glutaredoxin"/>
    <property type="match status" value="1"/>
</dbReference>
<dbReference type="RefSeq" id="WP_137735512.1">
    <property type="nucleotide sequence ID" value="NZ_BJCL01000020.1"/>
</dbReference>
<dbReference type="PRINTS" id="PR01011">
    <property type="entry name" value="GLUTPROXDASE"/>
</dbReference>
<evidence type="ECO:0000256" key="5">
    <source>
        <dbReference type="RuleBase" id="RU000499"/>
    </source>
</evidence>
<organism evidence="7 8">
    <name type="scientific">Pseudaquabacterium pictum</name>
    <dbReference type="NCBI Taxonomy" id="2315236"/>
    <lineage>
        <taxon>Bacteria</taxon>
        <taxon>Pseudomonadati</taxon>
        <taxon>Pseudomonadota</taxon>
        <taxon>Betaproteobacteria</taxon>
        <taxon>Burkholderiales</taxon>
        <taxon>Sphaerotilaceae</taxon>
        <taxon>Pseudaquabacterium</taxon>
    </lineage>
</organism>
<keyword evidence="6" id="KW-0732">Signal</keyword>